<gene>
    <name evidence="2" type="ORF">I5776_02375</name>
</gene>
<evidence type="ECO:0000313" key="2">
    <source>
        <dbReference type="EMBL" id="QQZ09844.1"/>
    </source>
</evidence>
<dbReference type="InterPro" id="IPR012577">
    <property type="entry name" value="NIPSNAP"/>
</dbReference>
<accession>A0ABX7E3I9</accession>
<dbReference type="SUPFAM" id="SSF54909">
    <property type="entry name" value="Dimeric alpha+beta barrel"/>
    <property type="match status" value="1"/>
</dbReference>
<dbReference type="RefSeq" id="WP_202778796.1">
    <property type="nucleotide sequence ID" value="NZ_CP065425.1"/>
</dbReference>
<dbReference type="Pfam" id="PF07978">
    <property type="entry name" value="NIPSNAP"/>
    <property type="match status" value="1"/>
</dbReference>
<dbReference type="EMBL" id="CP065425">
    <property type="protein sequence ID" value="QQZ09844.1"/>
    <property type="molecule type" value="Genomic_DNA"/>
</dbReference>
<name>A0ABX7E3I9_9BACI</name>
<dbReference type="Gene3D" id="3.30.70.100">
    <property type="match status" value="1"/>
</dbReference>
<keyword evidence="3" id="KW-1185">Reference proteome</keyword>
<proteinExistence type="predicted"/>
<evidence type="ECO:0000259" key="1">
    <source>
        <dbReference type="Pfam" id="PF07978"/>
    </source>
</evidence>
<dbReference type="InterPro" id="IPR011008">
    <property type="entry name" value="Dimeric_a/b-barrel"/>
</dbReference>
<feature type="domain" description="NIPSNAP" evidence="1">
    <location>
        <begin position="6"/>
        <end position="74"/>
    </location>
</feature>
<organism evidence="2 3">
    <name type="scientific">Heyndrickxia vini</name>
    <dbReference type="NCBI Taxonomy" id="1476025"/>
    <lineage>
        <taxon>Bacteria</taxon>
        <taxon>Bacillati</taxon>
        <taxon>Bacillota</taxon>
        <taxon>Bacilli</taxon>
        <taxon>Bacillales</taxon>
        <taxon>Bacillaceae</taxon>
        <taxon>Heyndrickxia</taxon>
    </lineage>
</organism>
<protein>
    <submittedName>
        <fullName evidence="2">NIPSNAP family protein</fullName>
    </submittedName>
</protein>
<sequence>MIYRRKTYKIKPEKLNDFNQFFHRYLYPNQLNHGAKLIGRWVNEAEDEITAIWEYESKEQYEAIEQGIRGSELHEKAQQRRRELGNLYIESRQDFLTSTLNCDSKVK</sequence>
<evidence type="ECO:0000313" key="3">
    <source>
        <dbReference type="Proteomes" id="UP000595691"/>
    </source>
</evidence>
<dbReference type="Proteomes" id="UP000595691">
    <property type="component" value="Chromosome"/>
</dbReference>
<reference evidence="2 3" key="1">
    <citation type="submission" date="2020-11" db="EMBL/GenBank/DDBJ databases">
        <title>Taxonomic evaluation of the Bacillus sporothermodurans group of bacteria based on whole genome sequences.</title>
        <authorList>
            <person name="Fiedler G."/>
            <person name="Herbstmann A.-D."/>
            <person name="Doll E."/>
            <person name="Wenning M."/>
            <person name="Brinks E."/>
            <person name="Kabisch J."/>
            <person name="Breitenwieser F."/>
            <person name="Lappann M."/>
            <person name="Boehnlein C."/>
            <person name="Franz C."/>
        </authorList>
    </citation>
    <scope>NUCLEOTIDE SEQUENCE [LARGE SCALE GENOMIC DNA]</scope>
    <source>
        <strain evidence="2 3">JCM 19841</strain>
    </source>
</reference>